<dbReference type="GO" id="GO:0005743">
    <property type="term" value="C:mitochondrial inner membrane"/>
    <property type="evidence" value="ECO:0007669"/>
    <property type="project" value="TreeGrafter"/>
</dbReference>
<dbReference type="GeneID" id="28971613"/>
<feature type="transmembrane region" description="Helical" evidence="12">
    <location>
        <begin position="429"/>
        <end position="449"/>
    </location>
</feature>
<evidence type="ECO:0000256" key="9">
    <source>
        <dbReference type="ARBA" id="ARBA00023136"/>
    </source>
</evidence>
<keyword evidence="7" id="KW-0408">Iron</keyword>
<dbReference type="AlphaFoldDB" id="A0A1A5ZW16"/>
<evidence type="ECO:0000256" key="2">
    <source>
        <dbReference type="ARBA" id="ARBA00004141"/>
    </source>
</evidence>
<comment type="catalytic activity">
    <reaction evidence="11">
        <text>Fe(II)-heme o + 2 A + H2O = Fe(II)-heme a + 2 AH2</text>
        <dbReference type="Rhea" id="RHEA:63388"/>
        <dbReference type="ChEBI" id="CHEBI:13193"/>
        <dbReference type="ChEBI" id="CHEBI:15377"/>
        <dbReference type="ChEBI" id="CHEBI:17499"/>
        <dbReference type="ChEBI" id="CHEBI:60530"/>
        <dbReference type="ChEBI" id="CHEBI:61715"/>
        <dbReference type="EC" id="1.17.99.9"/>
    </reaction>
    <physiologicalReaction direction="left-to-right" evidence="11">
        <dbReference type="Rhea" id="RHEA:63389"/>
    </physiologicalReaction>
</comment>
<name>A0A1A5ZW16_9TREE</name>
<dbReference type="GO" id="GO:0046872">
    <property type="term" value="F:metal ion binding"/>
    <property type="evidence" value="ECO:0007669"/>
    <property type="project" value="UniProtKB-KW"/>
</dbReference>
<evidence type="ECO:0000256" key="3">
    <source>
        <dbReference type="ARBA" id="ARBA00022692"/>
    </source>
</evidence>
<feature type="transmembrane region" description="Helical" evidence="12">
    <location>
        <begin position="181"/>
        <end position="199"/>
    </location>
</feature>
<comment type="pathway">
    <text evidence="10">Porphyrin-containing compound metabolism; heme A biosynthesis; heme A from heme O: step 1/1.</text>
</comment>
<dbReference type="EMBL" id="KI894036">
    <property type="protein sequence ID" value="OBR82001.1"/>
    <property type="molecule type" value="Genomic_DNA"/>
</dbReference>
<protein>
    <submittedName>
        <fullName evidence="13">Cytochrome c oxidase assembly protein subunit 15</fullName>
    </submittedName>
</protein>
<feature type="transmembrane region" description="Helical" evidence="12">
    <location>
        <begin position="303"/>
        <end position="326"/>
    </location>
</feature>
<dbReference type="OrthoDB" id="1726137at2759"/>
<dbReference type="VEuPathDB" id="FungiDB:I303_07914"/>
<dbReference type="Pfam" id="PF02628">
    <property type="entry name" value="COX15-CtaA"/>
    <property type="match status" value="1"/>
</dbReference>
<comment type="cofactor">
    <cofactor evidence="1">
        <name>heme b</name>
        <dbReference type="ChEBI" id="CHEBI:60344"/>
    </cofactor>
</comment>
<dbReference type="PANTHER" id="PTHR23289:SF2">
    <property type="entry name" value="CYTOCHROME C OXIDASE ASSEMBLY PROTEIN COX15 HOMOLOG"/>
    <property type="match status" value="1"/>
</dbReference>
<dbReference type="KEGG" id="kdj:28971613"/>
<evidence type="ECO:0000256" key="11">
    <source>
        <dbReference type="ARBA" id="ARBA00048044"/>
    </source>
</evidence>
<dbReference type="InterPro" id="IPR023754">
    <property type="entry name" value="HemeA_Synthase_type2"/>
</dbReference>
<keyword evidence="4" id="KW-0479">Metal-binding</keyword>
<evidence type="ECO:0000256" key="4">
    <source>
        <dbReference type="ARBA" id="ARBA00022723"/>
    </source>
</evidence>
<feature type="transmembrane region" description="Helical" evidence="12">
    <location>
        <begin position="249"/>
        <end position="272"/>
    </location>
</feature>
<comment type="subcellular location">
    <subcellularLocation>
        <location evidence="2">Membrane</location>
        <topology evidence="2">Multi-pass membrane protein</topology>
    </subcellularLocation>
</comment>
<evidence type="ECO:0000256" key="7">
    <source>
        <dbReference type="ARBA" id="ARBA00023004"/>
    </source>
</evidence>
<evidence type="ECO:0000256" key="5">
    <source>
        <dbReference type="ARBA" id="ARBA00022989"/>
    </source>
</evidence>
<keyword evidence="5 12" id="KW-1133">Transmembrane helix</keyword>
<dbReference type="InterPro" id="IPR003780">
    <property type="entry name" value="COX15/CtaA_fam"/>
</dbReference>
<proteinExistence type="inferred from homology"/>
<dbReference type="GO" id="GO:0016653">
    <property type="term" value="F:oxidoreductase activity, acting on NAD(P)H, heme protein as acceptor"/>
    <property type="evidence" value="ECO:0007669"/>
    <property type="project" value="TreeGrafter"/>
</dbReference>
<keyword evidence="9 12" id="KW-0472">Membrane</keyword>
<dbReference type="GO" id="GO:0120547">
    <property type="term" value="F:heme A synthase activity"/>
    <property type="evidence" value="ECO:0007669"/>
    <property type="project" value="UniProtKB-EC"/>
</dbReference>
<keyword evidence="8" id="KW-0350">Heme biosynthesis</keyword>
<feature type="transmembrane region" description="Helical" evidence="12">
    <location>
        <begin position="211"/>
        <end position="229"/>
    </location>
</feature>
<evidence type="ECO:0000256" key="1">
    <source>
        <dbReference type="ARBA" id="ARBA00001970"/>
    </source>
</evidence>
<feature type="transmembrane region" description="Helical" evidence="12">
    <location>
        <begin position="98"/>
        <end position="117"/>
    </location>
</feature>
<evidence type="ECO:0000256" key="10">
    <source>
        <dbReference type="ARBA" id="ARBA00044501"/>
    </source>
</evidence>
<accession>A0A1A5ZW16</accession>
<evidence type="ECO:0000256" key="12">
    <source>
        <dbReference type="SAM" id="Phobius"/>
    </source>
</evidence>
<organism evidence="13">
    <name type="scientific">Kwoniella dejecticola CBS 10117</name>
    <dbReference type="NCBI Taxonomy" id="1296121"/>
    <lineage>
        <taxon>Eukaryota</taxon>
        <taxon>Fungi</taxon>
        <taxon>Dikarya</taxon>
        <taxon>Basidiomycota</taxon>
        <taxon>Agaricomycotina</taxon>
        <taxon>Tremellomycetes</taxon>
        <taxon>Tremellales</taxon>
        <taxon>Cryptococcaceae</taxon>
        <taxon>Kwoniella</taxon>
    </lineage>
</organism>
<gene>
    <name evidence="13" type="ORF">I303_07914</name>
</gene>
<dbReference type="HAMAP" id="MF_01665">
    <property type="entry name" value="HemeA_synth_type2"/>
    <property type="match status" value="1"/>
</dbReference>
<keyword evidence="6" id="KW-0560">Oxidoreductase</keyword>
<evidence type="ECO:0000256" key="8">
    <source>
        <dbReference type="ARBA" id="ARBA00023133"/>
    </source>
</evidence>
<dbReference type="PANTHER" id="PTHR23289">
    <property type="entry name" value="CYTOCHROME C OXIDASE ASSEMBLY PROTEIN COX15"/>
    <property type="match status" value="1"/>
</dbReference>
<dbReference type="RefSeq" id="XP_018259843.2">
    <property type="nucleotide sequence ID" value="XM_018411175.2"/>
</dbReference>
<dbReference type="STRING" id="1296121.A0A1A5ZW16"/>
<dbReference type="GO" id="GO:0006784">
    <property type="term" value="P:heme A biosynthetic process"/>
    <property type="evidence" value="ECO:0007669"/>
    <property type="project" value="InterPro"/>
</dbReference>
<feature type="transmembrane region" description="Helical" evidence="12">
    <location>
        <begin position="373"/>
        <end position="389"/>
    </location>
</feature>
<reference evidence="13" key="1">
    <citation type="submission" date="2013-07" db="EMBL/GenBank/DDBJ databases">
        <title>The Genome Sequence of Cryptococcus dejecticola CBS10117.</title>
        <authorList>
            <consortium name="The Broad Institute Genome Sequencing Platform"/>
            <person name="Cuomo C."/>
            <person name="Litvintseva A."/>
            <person name="Chen Y."/>
            <person name="Heitman J."/>
            <person name="Sun S."/>
            <person name="Springer D."/>
            <person name="Dromer F."/>
            <person name="Young S.K."/>
            <person name="Zeng Q."/>
            <person name="Gargeya S."/>
            <person name="Fitzgerald M."/>
            <person name="Abouelleil A."/>
            <person name="Alvarado L."/>
            <person name="Berlin A.M."/>
            <person name="Chapman S.B."/>
            <person name="Dewar J."/>
            <person name="Goldberg J."/>
            <person name="Griggs A."/>
            <person name="Gujja S."/>
            <person name="Hansen M."/>
            <person name="Howarth C."/>
            <person name="Imamovic A."/>
            <person name="Larimer J."/>
            <person name="McCowan C."/>
            <person name="Murphy C."/>
            <person name="Pearson M."/>
            <person name="Priest M."/>
            <person name="Roberts A."/>
            <person name="Saif S."/>
            <person name="Shea T."/>
            <person name="Sykes S."/>
            <person name="Wortman J."/>
            <person name="Nusbaum C."/>
            <person name="Birren B."/>
        </authorList>
    </citation>
    <scope>NUCLEOTIDE SEQUENCE [LARGE SCALE GENOMIC DNA]</scope>
    <source>
        <strain evidence="13">CBS 10117</strain>
    </source>
</reference>
<evidence type="ECO:0000256" key="6">
    <source>
        <dbReference type="ARBA" id="ARBA00023002"/>
    </source>
</evidence>
<evidence type="ECO:0000313" key="13">
    <source>
        <dbReference type="EMBL" id="OBR82001.1"/>
    </source>
</evidence>
<feature type="transmembrane region" description="Helical" evidence="12">
    <location>
        <begin position="401"/>
        <end position="423"/>
    </location>
</feature>
<keyword evidence="3 12" id="KW-0812">Transmembrane</keyword>
<sequence>MASAGLPRGLWASFRSSISPLASRSSHSSIASTSTVRAFSSSSAQSLRYATPRPQPFKLPYFTPSSRSTFFYPSHTFTFPRSLTTSPAIPEIPRSLPYWLYGCSALVFGIVVIGGVTRLTESGLSIVEWKPFKGILPPITAAEWEAEWEKYRISPEGIMMNSKMDMHEFKKIFYMEWGHRIAGRALGLLFVIPAAYYTIRYKLPKPIPAKLALIGLGIGFQGFLGWWMVKSGLEQEIIDTNSVPRVSQYRLAAHLTAAFLLYLGMLSTAIGIQRDIKLLKNPNILSQLTLPSVKRFRGMVHGAGMMVFLTAVTGAFVAGLDAGLVYNEWPTMGDGLVPPSNELMDPHYTRGGTKSIWRNITENPVTAQFDHRMLAYTTFSLVVSLPFIARKVPFTATRRLAGLTAAAAVTQVTLGITTLLYLVPIPLAAMHQAGSVVLLTCIMALGGSLRRPSRMLRHLRR</sequence>